<dbReference type="WBParaSite" id="Minc3s00322g10176">
    <property type="protein sequence ID" value="Minc3s00322g10176"/>
    <property type="gene ID" value="Minc3s00322g10176"/>
</dbReference>
<evidence type="ECO:0000313" key="1">
    <source>
        <dbReference type="Proteomes" id="UP000887563"/>
    </source>
</evidence>
<dbReference type="Proteomes" id="UP000887563">
    <property type="component" value="Unplaced"/>
</dbReference>
<proteinExistence type="predicted"/>
<organism evidence="1 2">
    <name type="scientific">Meloidogyne incognita</name>
    <name type="common">Southern root-knot nematode worm</name>
    <name type="synonym">Oxyuris incognita</name>
    <dbReference type="NCBI Taxonomy" id="6306"/>
    <lineage>
        <taxon>Eukaryota</taxon>
        <taxon>Metazoa</taxon>
        <taxon>Ecdysozoa</taxon>
        <taxon>Nematoda</taxon>
        <taxon>Chromadorea</taxon>
        <taxon>Rhabditida</taxon>
        <taxon>Tylenchina</taxon>
        <taxon>Tylenchomorpha</taxon>
        <taxon>Tylenchoidea</taxon>
        <taxon>Meloidogynidae</taxon>
        <taxon>Meloidogyninae</taxon>
        <taxon>Meloidogyne</taxon>
        <taxon>Meloidogyne incognita group</taxon>
    </lineage>
</organism>
<sequence>MHINRLLAIGVDEAVHRADAVEQIVAAFDLKKFTLNAWRLSVVLTIVCLLRLPLTESKVLAGGSMLRAILDV</sequence>
<dbReference type="AlphaFoldDB" id="A0A914L8H5"/>
<reference evidence="2" key="1">
    <citation type="submission" date="2022-11" db="UniProtKB">
        <authorList>
            <consortium name="WormBaseParasite"/>
        </authorList>
    </citation>
    <scope>IDENTIFICATION</scope>
</reference>
<evidence type="ECO:0000313" key="2">
    <source>
        <dbReference type="WBParaSite" id="Minc3s00322g10176"/>
    </source>
</evidence>
<keyword evidence="1" id="KW-1185">Reference proteome</keyword>
<protein>
    <submittedName>
        <fullName evidence="2">Uncharacterized protein</fullName>
    </submittedName>
</protein>
<name>A0A914L8H5_MELIC</name>
<accession>A0A914L8H5</accession>